<evidence type="ECO:0000313" key="1">
    <source>
        <dbReference type="EMBL" id="CAA9322019.1"/>
    </source>
</evidence>
<dbReference type="InterPro" id="IPR019847">
    <property type="entry name" value="Gliding_motility_assoc_GldN"/>
</dbReference>
<reference evidence="1" key="1">
    <citation type="submission" date="2020-02" db="EMBL/GenBank/DDBJ databases">
        <authorList>
            <person name="Meier V. D."/>
        </authorList>
    </citation>
    <scope>NUCLEOTIDE SEQUENCE</scope>
    <source>
        <strain evidence="1">AVDCRST_MAG56</strain>
    </source>
</reference>
<evidence type="ECO:0008006" key="2">
    <source>
        <dbReference type="Google" id="ProtNLM"/>
    </source>
</evidence>
<proteinExistence type="predicted"/>
<name>A0A6J4L5Q5_9SPHI</name>
<gene>
    <name evidence="1" type="ORF">AVDCRST_MAG56-7031</name>
</gene>
<dbReference type="NCBIfam" id="TIGR03523">
    <property type="entry name" value="GldN"/>
    <property type="match status" value="1"/>
</dbReference>
<accession>A0A6J4L5Q5</accession>
<protein>
    <recommendedName>
        <fullName evidence="2">Gliding motility protein GldN</fullName>
    </recommendedName>
</protein>
<organism evidence="1">
    <name type="scientific">uncultured Cytophagales bacterium</name>
    <dbReference type="NCBI Taxonomy" id="158755"/>
    <lineage>
        <taxon>Bacteria</taxon>
        <taxon>Pseudomonadati</taxon>
        <taxon>Bacteroidota</taxon>
        <taxon>Sphingobacteriia</taxon>
        <taxon>Sphingobacteriales</taxon>
        <taxon>environmental samples</taxon>
    </lineage>
</organism>
<sequence>MFKRTVWQNLDMKEKQNRPFMARGNEITRFIFNAVKQGLLQPYTDDSLAKKMPIEEFVQNISATGTTMTDEEKRFETQRIKDDDFLTAAEKQQRIADLNKGGGAQEFDPSFFTQIEVKEDWVFDKVRSRLYYDIQSLTIFLPAERNGETGIDKRVASFKYVDLAKLFKSSPNAVWFNALNNQEHKNLSDAFDLRLFASRIIKVSNPDDNSLNDVYGEGKKGLMASEWARQQLMEYEHNLWEF</sequence>
<dbReference type="AlphaFoldDB" id="A0A6J4L5Q5"/>
<dbReference type="EMBL" id="CADCTQ010000579">
    <property type="protein sequence ID" value="CAA9322019.1"/>
    <property type="molecule type" value="Genomic_DNA"/>
</dbReference>
<dbReference type="Pfam" id="PF19841">
    <property type="entry name" value="GldN"/>
    <property type="match status" value="1"/>
</dbReference>